<name>A0A4V3B0R1_9MICC</name>
<evidence type="ECO:0000259" key="3">
    <source>
        <dbReference type="Pfam" id="PF13407"/>
    </source>
</evidence>
<dbReference type="AlphaFoldDB" id="A0A4V3B0R1"/>
<evidence type="ECO:0000256" key="1">
    <source>
        <dbReference type="ARBA" id="ARBA00004196"/>
    </source>
</evidence>
<dbReference type="InterPro" id="IPR028082">
    <property type="entry name" value="Peripla_BP_I"/>
</dbReference>
<dbReference type="Proteomes" id="UP000294621">
    <property type="component" value="Unassembled WGS sequence"/>
</dbReference>
<organism evidence="4 5">
    <name type="scientific">Arthrobacter nitrophenolicus</name>
    <dbReference type="NCBI Taxonomy" id="683150"/>
    <lineage>
        <taxon>Bacteria</taxon>
        <taxon>Bacillati</taxon>
        <taxon>Actinomycetota</taxon>
        <taxon>Actinomycetes</taxon>
        <taxon>Micrococcales</taxon>
        <taxon>Micrococcaceae</taxon>
        <taxon>Arthrobacter</taxon>
    </lineage>
</organism>
<dbReference type="InterPro" id="IPR025997">
    <property type="entry name" value="SBP_2_dom"/>
</dbReference>
<sequence length="359" mass="38005">MQTGNKAESRHRKIKGSILALGIAVMLVLAGCSSGPTATGTQSKGPNDELTFVAIFKALGNAGVTAAKKGMEDRAKEIGNIKVEVTAPSAPDAAAQVQLIESYVQRGVDGLMVSSLGPSVCEAINSAMSRGIPVITFDSDCPDSSRLTYVGSDNKAGGQAAGQLYAEAVKGKGKQRIAILTGVLGSQNLTERDQGFEEGLKKAGVDFEIVKTVPGNDDVPRSVDAVESTLRGDQSINGFFFDGPWPFLVEDSNLPTLVDRAKSGGLTVVAFDTIQPEMDAVRNGLAYALVGQKYYGWGYQGAQVLDQIVRHGAKFDSVTATGFDLVTKDGGDGRYTPDEMDALWQSYEFKETPLLPPTK</sequence>
<dbReference type="GO" id="GO:0030246">
    <property type="term" value="F:carbohydrate binding"/>
    <property type="evidence" value="ECO:0007669"/>
    <property type="project" value="TreeGrafter"/>
</dbReference>
<evidence type="ECO:0000256" key="2">
    <source>
        <dbReference type="ARBA" id="ARBA00007639"/>
    </source>
</evidence>
<dbReference type="Pfam" id="PF13407">
    <property type="entry name" value="Peripla_BP_4"/>
    <property type="match status" value="1"/>
</dbReference>
<gene>
    <name evidence="4" type="ORF">E2R57_15980</name>
</gene>
<comment type="caution">
    <text evidence="4">The sequence shown here is derived from an EMBL/GenBank/DDBJ whole genome shotgun (WGS) entry which is preliminary data.</text>
</comment>
<comment type="subcellular location">
    <subcellularLocation>
        <location evidence="1">Cell envelope</location>
    </subcellularLocation>
</comment>
<evidence type="ECO:0000313" key="4">
    <source>
        <dbReference type="EMBL" id="TDL34008.1"/>
    </source>
</evidence>
<dbReference type="SUPFAM" id="SSF53822">
    <property type="entry name" value="Periplasmic binding protein-like I"/>
    <property type="match status" value="1"/>
</dbReference>
<dbReference type="EMBL" id="SMZQ01000009">
    <property type="protein sequence ID" value="TDL34008.1"/>
    <property type="molecule type" value="Genomic_DNA"/>
</dbReference>
<accession>A0A4V3B0R1</accession>
<dbReference type="OrthoDB" id="9800520at2"/>
<protein>
    <submittedName>
        <fullName evidence="4">Sugar ABC transporter substrate-binding protein</fullName>
    </submittedName>
</protein>
<feature type="domain" description="Periplasmic binding protein" evidence="3">
    <location>
        <begin position="54"/>
        <end position="310"/>
    </location>
</feature>
<reference evidence="4 5" key="1">
    <citation type="submission" date="2019-03" db="EMBL/GenBank/DDBJ databases">
        <title>Genome Sequencing and Assembly of Various Microbes Isolated from Partially Reclaimed Soil and Acid Mine Drainage (AMD) Site.</title>
        <authorList>
            <person name="Steinbock B."/>
            <person name="Bechtold R."/>
            <person name="Sevigny J.L."/>
            <person name="Thomas D."/>
            <person name="Cuthill L.R."/>
            <person name="Aveiro Johannsen E.J."/>
            <person name="Thomas K."/>
            <person name="Ghosh A."/>
        </authorList>
    </citation>
    <scope>NUCLEOTIDE SEQUENCE [LARGE SCALE GENOMIC DNA]</scope>
    <source>
        <strain evidence="4 5">S-A1</strain>
    </source>
</reference>
<dbReference type="PANTHER" id="PTHR30036:SF7">
    <property type="entry name" value="ABC TRANSPORTER PERIPLASMIC-BINDING PROTEIN YPHF"/>
    <property type="match status" value="1"/>
</dbReference>
<dbReference type="RefSeq" id="WP_133350698.1">
    <property type="nucleotide sequence ID" value="NZ_SMZQ01000009.1"/>
</dbReference>
<dbReference type="PANTHER" id="PTHR30036">
    <property type="entry name" value="D-XYLOSE-BINDING PERIPLASMIC PROTEIN"/>
    <property type="match status" value="1"/>
</dbReference>
<dbReference type="GO" id="GO:0030288">
    <property type="term" value="C:outer membrane-bounded periplasmic space"/>
    <property type="evidence" value="ECO:0007669"/>
    <property type="project" value="TreeGrafter"/>
</dbReference>
<comment type="similarity">
    <text evidence="2">Belongs to the bacterial solute-binding protein 2 family.</text>
</comment>
<dbReference type="Gene3D" id="3.40.50.2300">
    <property type="match status" value="2"/>
</dbReference>
<dbReference type="PROSITE" id="PS51257">
    <property type="entry name" value="PROKAR_LIPOPROTEIN"/>
    <property type="match status" value="1"/>
</dbReference>
<evidence type="ECO:0000313" key="5">
    <source>
        <dbReference type="Proteomes" id="UP000294621"/>
    </source>
</evidence>
<proteinExistence type="inferred from homology"/>
<dbReference type="InterPro" id="IPR050555">
    <property type="entry name" value="Bact_Solute-Bind_Prot2"/>
</dbReference>